<dbReference type="InParanoid" id="A0A6J2VS52"/>
<dbReference type="PANTHER" id="PTHR23098:SF3">
    <property type="entry name" value="MYB-RELATED TRANSCRIPTION FACTOR, PARTNER OF PROFILIN"/>
    <property type="match status" value="1"/>
</dbReference>
<dbReference type="PANTHER" id="PTHR23098">
    <property type="entry name" value="AGAP001331-PA-RELATED"/>
    <property type="match status" value="1"/>
</dbReference>
<accession>A0A6J2VS52</accession>
<sequence>MSGHPYFRGLSSSSVRFKKRKSRFSFEEVRLLLSEVKKNRHILVGKFNRGVSSDVKKRTWAALTARINEISECHREILEIIKKWSDLKCDTKRKVAAMKASGASPSRIMLDLSPIESMVHQVLQMPVTEDPSGLRPTSNQNDHNDVDDDEDCISPIRIASRSVRIPNGKLVAHGKGKALPAPVPPDKLVPPPDMMYRQQGLRFHEPSQEQEIPSVFSDQPIPKAEHNHQVTNSPTAEPGCLQEQLATNARLSLQEQQTTTALIGTLSRSLESLAGSIQRLVETQQEFARDSLRMQRDTLHVLHDFSASALTILHDKLSGHP</sequence>
<protein>
    <submittedName>
        <fullName evidence="4">Nuclear apoptosis-inducing factor 1</fullName>
    </submittedName>
</protein>
<keyword evidence="3" id="KW-1185">Reference proteome</keyword>
<dbReference type="GO" id="GO:0005634">
    <property type="term" value="C:nucleus"/>
    <property type="evidence" value="ECO:0007669"/>
    <property type="project" value="TreeGrafter"/>
</dbReference>
<dbReference type="Proteomes" id="UP000504632">
    <property type="component" value="Chromosome 6"/>
</dbReference>
<dbReference type="InterPro" id="IPR028002">
    <property type="entry name" value="Myb_DNA-bind_5"/>
</dbReference>
<feature type="region of interest" description="Disordered" evidence="1">
    <location>
        <begin position="128"/>
        <end position="150"/>
    </location>
</feature>
<evidence type="ECO:0000259" key="2">
    <source>
        <dbReference type="Pfam" id="PF13873"/>
    </source>
</evidence>
<organism evidence="3 4">
    <name type="scientific">Chanos chanos</name>
    <name type="common">Milkfish</name>
    <name type="synonym">Mugil chanos</name>
    <dbReference type="NCBI Taxonomy" id="29144"/>
    <lineage>
        <taxon>Eukaryota</taxon>
        <taxon>Metazoa</taxon>
        <taxon>Chordata</taxon>
        <taxon>Craniata</taxon>
        <taxon>Vertebrata</taxon>
        <taxon>Euteleostomi</taxon>
        <taxon>Actinopterygii</taxon>
        <taxon>Neopterygii</taxon>
        <taxon>Teleostei</taxon>
        <taxon>Ostariophysi</taxon>
        <taxon>Gonorynchiformes</taxon>
        <taxon>Chanidae</taxon>
        <taxon>Chanos</taxon>
    </lineage>
</organism>
<gene>
    <name evidence="4" type="primary">LOC115815182</name>
</gene>
<dbReference type="AlphaFoldDB" id="A0A6J2VS52"/>
<dbReference type="RefSeq" id="XP_030634006.1">
    <property type="nucleotide sequence ID" value="XM_030778146.1"/>
</dbReference>
<dbReference type="GeneID" id="115815182"/>
<evidence type="ECO:0000256" key="1">
    <source>
        <dbReference type="SAM" id="MobiDB-lite"/>
    </source>
</evidence>
<evidence type="ECO:0000313" key="3">
    <source>
        <dbReference type="Proteomes" id="UP000504632"/>
    </source>
</evidence>
<proteinExistence type="predicted"/>
<feature type="domain" description="Myb/SANT-like DNA-binding" evidence="2">
    <location>
        <begin position="20"/>
        <end position="96"/>
    </location>
</feature>
<name>A0A6J2VS52_CHACN</name>
<reference evidence="4" key="1">
    <citation type="submission" date="2025-08" db="UniProtKB">
        <authorList>
            <consortium name="RefSeq"/>
        </authorList>
    </citation>
    <scope>IDENTIFICATION</scope>
</reference>
<dbReference type="Pfam" id="PF13873">
    <property type="entry name" value="Myb_DNA-bind_5"/>
    <property type="match status" value="1"/>
</dbReference>
<evidence type="ECO:0000313" key="4">
    <source>
        <dbReference type="RefSeq" id="XP_030634006.1"/>
    </source>
</evidence>
<dbReference type="OrthoDB" id="3066195at2759"/>